<feature type="domain" description="VWFA" evidence="10">
    <location>
        <begin position="259"/>
        <end position="440"/>
    </location>
</feature>
<dbReference type="PANTHER" id="PTHR22906:SF54">
    <property type="entry name" value="IG-LIKE DOMAIN-CONTAINING PROTEIN"/>
    <property type="match status" value="1"/>
</dbReference>
<dbReference type="PROSITE" id="PS50234">
    <property type="entry name" value="VWFA"/>
    <property type="match status" value="1"/>
</dbReference>
<keyword evidence="12" id="KW-1185">Reference proteome</keyword>
<protein>
    <submittedName>
        <fullName evidence="11">Hemicentin-1</fullName>
    </submittedName>
</protein>
<dbReference type="InterPro" id="IPR000884">
    <property type="entry name" value="TSP1_rpt"/>
</dbReference>
<dbReference type="PROSITE" id="PS50092">
    <property type="entry name" value="TSP1"/>
    <property type="match status" value="4"/>
</dbReference>
<dbReference type="FunFam" id="2.20.100.10:FF:000001">
    <property type="entry name" value="semaphorin-5A isoform X1"/>
    <property type="match status" value="2"/>
</dbReference>
<evidence type="ECO:0000256" key="1">
    <source>
        <dbReference type="ARBA" id="ARBA00004167"/>
    </source>
</evidence>
<reference evidence="11" key="2">
    <citation type="journal article" date="2023" name="Science">
        <title>Genomic signatures of disease resistance in endangered staghorn corals.</title>
        <authorList>
            <person name="Vollmer S.V."/>
            <person name="Selwyn J.D."/>
            <person name="Despard B.A."/>
            <person name="Roesel C.L."/>
        </authorList>
    </citation>
    <scope>NUCLEOTIDE SEQUENCE</scope>
    <source>
        <strain evidence="11">K2</strain>
    </source>
</reference>
<evidence type="ECO:0000256" key="2">
    <source>
        <dbReference type="ARBA" id="ARBA00022692"/>
    </source>
</evidence>
<reference evidence="11" key="1">
    <citation type="journal article" date="2023" name="G3 (Bethesda)">
        <title>Whole genome assembly and annotation of the endangered Caribbean coral Acropora cervicornis.</title>
        <authorList>
            <person name="Selwyn J.D."/>
            <person name="Vollmer S.V."/>
        </authorList>
    </citation>
    <scope>NUCLEOTIDE SEQUENCE</scope>
    <source>
        <strain evidence="11">K2</strain>
    </source>
</reference>
<evidence type="ECO:0000256" key="4">
    <source>
        <dbReference type="ARBA" id="ARBA00022737"/>
    </source>
</evidence>
<dbReference type="CDD" id="cd01450">
    <property type="entry name" value="vWFA_subfamily_ECM"/>
    <property type="match status" value="1"/>
</dbReference>
<accession>A0AAD9V5I0</accession>
<dbReference type="EMBL" id="JARQWQ010000030">
    <property type="protein sequence ID" value="KAK2562024.1"/>
    <property type="molecule type" value="Genomic_DNA"/>
</dbReference>
<keyword evidence="8" id="KW-0325">Glycoprotein</keyword>
<evidence type="ECO:0000256" key="6">
    <source>
        <dbReference type="ARBA" id="ARBA00023136"/>
    </source>
</evidence>
<comment type="caution">
    <text evidence="11">The sequence shown here is derived from an EMBL/GenBank/DDBJ whole genome shotgun (WGS) entry which is preliminary data.</text>
</comment>
<dbReference type="SMART" id="SM00209">
    <property type="entry name" value="TSP1"/>
    <property type="match status" value="4"/>
</dbReference>
<dbReference type="GO" id="GO:0016020">
    <property type="term" value="C:membrane"/>
    <property type="evidence" value="ECO:0007669"/>
    <property type="project" value="UniProtKB-SubCell"/>
</dbReference>
<keyword evidence="7" id="KW-1015">Disulfide bond</keyword>
<dbReference type="PANTHER" id="PTHR22906">
    <property type="entry name" value="PROPERDIN"/>
    <property type="match status" value="1"/>
</dbReference>
<dbReference type="InterPro" id="IPR052065">
    <property type="entry name" value="Compl_asym_regulator"/>
</dbReference>
<evidence type="ECO:0000256" key="8">
    <source>
        <dbReference type="ARBA" id="ARBA00023180"/>
    </source>
</evidence>
<comment type="subcellular location">
    <subcellularLocation>
        <location evidence="1">Membrane</location>
        <topology evidence="1">Single-pass membrane protein</topology>
    </subcellularLocation>
</comment>
<proteinExistence type="predicted"/>
<sequence length="462" mass="50145">MNINHSQAAFLIILLVIAIDGGYSEWSKFSECNATCGGGIMVRKRSCNNPEPQHGGKNCKGLGTAVEEKNCNSFPCLIDGGYSEWCSFTACSVTCGGGVSYRTRTCTGPPPENGGRSCDSLGPDIETQECNTEECHGNYTKWGNWSECSATCGSGLRIRTRTCILPSLQYGGKNCSELGPTETQGCNPYPCPIDGNYSKWTEWSECSATCGGGFRSRARNCTKPSPRHGGKNCSELGPANETQECHTHGCPPPCTGGLDIGIVLDKSMSVSSKHIRTAISFVKKLVEEFEPAPDKDHFGLITFNQKAMIEFSFKDEADDSVDELKERIDKVDLALKYQTRTDLAMKAARDMLFSLSGGDRPDKPNIMIVITDGKPTKQPKPFQEFAVEFHKDPKVADLYTVAVGVGKKINGNTLHDIAGERGTVLAIEGFEELASSLKKVKNKNKITALIQSLTLVGGREDM</sequence>
<dbReference type="Proteomes" id="UP001249851">
    <property type="component" value="Unassembled WGS sequence"/>
</dbReference>
<dbReference type="SUPFAM" id="SSF82895">
    <property type="entry name" value="TSP-1 type 1 repeat"/>
    <property type="match status" value="4"/>
</dbReference>
<keyword evidence="5" id="KW-1133">Transmembrane helix</keyword>
<dbReference type="Pfam" id="PF00092">
    <property type="entry name" value="VWA"/>
    <property type="match status" value="1"/>
</dbReference>
<dbReference type="Gene3D" id="2.20.100.10">
    <property type="entry name" value="Thrombospondin type-1 (TSP1) repeat"/>
    <property type="match status" value="4"/>
</dbReference>
<dbReference type="SMART" id="SM00327">
    <property type="entry name" value="VWA"/>
    <property type="match status" value="1"/>
</dbReference>
<dbReference type="PRINTS" id="PR00453">
    <property type="entry name" value="VWFADOMAIN"/>
</dbReference>
<organism evidence="11 12">
    <name type="scientific">Acropora cervicornis</name>
    <name type="common">Staghorn coral</name>
    <dbReference type="NCBI Taxonomy" id="6130"/>
    <lineage>
        <taxon>Eukaryota</taxon>
        <taxon>Metazoa</taxon>
        <taxon>Cnidaria</taxon>
        <taxon>Anthozoa</taxon>
        <taxon>Hexacorallia</taxon>
        <taxon>Scleractinia</taxon>
        <taxon>Astrocoeniina</taxon>
        <taxon>Acroporidae</taxon>
        <taxon>Acropora</taxon>
    </lineage>
</organism>
<evidence type="ECO:0000256" key="7">
    <source>
        <dbReference type="ARBA" id="ARBA00023157"/>
    </source>
</evidence>
<dbReference type="SUPFAM" id="SSF53300">
    <property type="entry name" value="vWA-like"/>
    <property type="match status" value="1"/>
</dbReference>
<dbReference type="InterPro" id="IPR036465">
    <property type="entry name" value="vWFA_dom_sf"/>
</dbReference>
<dbReference type="InterPro" id="IPR002035">
    <property type="entry name" value="VWF_A"/>
</dbReference>
<gene>
    <name evidence="11" type="ORF">P5673_014762</name>
</gene>
<dbReference type="Pfam" id="PF19028">
    <property type="entry name" value="TSP1_spondin"/>
    <property type="match status" value="1"/>
</dbReference>
<dbReference type="InterPro" id="IPR036383">
    <property type="entry name" value="TSP1_rpt_sf"/>
</dbReference>
<name>A0AAD9V5I0_ACRCE</name>
<keyword evidence="4" id="KW-0677">Repeat</keyword>
<dbReference type="InterPro" id="IPR044004">
    <property type="entry name" value="TSP1_spondin_dom"/>
</dbReference>
<keyword evidence="2" id="KW-0812">Transmembrane</keyword>
<feature type="signal peptide" evidence="9">
    <location>
        <begin position="1"/>
        <end position="24"/>
    </location>
</feature>
<evidence type="ECO:0000256" key="9">
    <source>
        <dbReference type="SAM" id="SignalP"/>
    </source>
</evidence>
<dbReference type="AlphaFoldDB" id="A0AAD9V5I0"/>
<evidence type="ECO:0000256" key="5">
    <source>
        <dbReference type="ARBA" id="ARBA00022989"/>
    </source>
</evidence>
<dbReference type="Gene3D" id="3.40.50.410">
    <property type="entry name" value="von Willebrand factor, type A domain"/>
    <property type="match status" value="1"/>
</dbReference>
<keyword evidence="3 9" id="KW-0732">Signal</keyword>
<feature type="chain" id="PRO_5041975062" evidence="9">
    <location>
        <begin position="25"/>
        <end position="462"/>
    </location>
</feature>
<keyword evidence="6" id="KW-0472">Membrane</keyword>
<evidence type="ECO:0000259" key="10">
    <source>
        <dbReference type="PROSITE" id="PS50234"/>
    </source>
</evidence>
<evidence type="ECO:0000313" key="11">
    <source>
        <dbReference type="EMBL" id="KAK2562024.1"/>
    </source>
</evidence>
<evidence type="ECO:0000256" key="3">
    <source>
        <dbReference type="ARBA" id="ARBA00022729"/>
    </source>
</evidence>
<evidence type="ECO:0000313" key="12">
    <source>
        <dbReference type="Proteomes" id="UP001249851"/>
    </source>
</evidence>
<dbReference type="Pfam" id="PF00090">
    <property type="entry name" value="TSP_1"/>
    <property type="match status" value="3"/>
</dbReference>
<dbReference type="FunFam" id="2.20.100.10:FF:000007">
    <property type="entry name" value="Thrombospondin 1"/>
    <property type="match status" value="2"/>
</dbReference>